<evidence type="ECO:0000256" key="7">
    <source>
        <dbReference type="ARBA" id="ARBA00023136"/>
    </source>
</evidence>
<proteinExistence type="predicted"/>
<evidence type="ECO:0000256" key="6">
    <source>
        <dbReference type="ARBA" id="ARBA00023016"/>
    </source>
</evidence>
<feature type="transmembrane region" description="Helical" evidence="10">
    <location>
        <begin position="91"/>
        <end position="111"/>
    </location>
</feature>
<dbReference type="Pfam" id="PF00924">
    <property type="entry name" value="MS_channel_2nd"/>
    <property type="match status" value="1"/>
</dbReference>
<feature type="transmembrane region" description="Helical" evidence="10">
    <location>
        <begin position="13"/>
        <end position="36"/>
    </location>
</feature>
<dbReference type="SUPFAM" id="SSF50182">
    <property type="entry name" value="Sm-like ribonucleoproteins"/>
    <property type="match status" value="1"/>
</dbReference>
<organism evidence="12 13">
    <name type="scientific">Erythrobacter sanguineus</name>
    <dbReference type="NCBI Taxonomy" id="198312"/>
    <lineage>
        <taxon>Bacteria</taxon>
        <taxon>Pseudomonadati</taxon>
        <taxon>Pseudomonadota</taxon>
        <taxon>Alphaproteobacteria</taxon>
        <taxon>Sphingomonadales</taxon>
        <taxon>Erythrobacteraceae</taxon>
        <taxon>Erythrobacter/Porphyrobacter group</taxon>
        <taxon>Erythrobacter</taxon>
    </lineage>
</organism>
<keyword evidence="5 10" id="KW-1133">Transmembrane helix</keyword>
<accession>A0A1M7SGE0</accession>
<evidence type="ECO:0000256" key="4">
    <source>
        <dbReference type="ARBA" id="ARBA00022692"/>
    </source>
</evidence>
<keyword evidence="4 10" id="KW-0812">Transmembrane</keyword>
<dbReference type="GO" id="GO:0008381">
    <property type="term" value="F:mechanosensitive monoatomic ion channel activity"/>
    <property type="evidence" value="ECO:0007669"/>
    <property type="project" value="InterPro"/>
</dbReference>
<dbReference type="Proteomes" id="UP000184391">
    <property type="component" value="Unassembled WGS sequence"/>
</dbReference>
<evidence type="ECO:0000256" key="2">
    <source>
        <dbReference type="ARBA" id="ARBA00022475"/>
    </source>
</evidence>
<dbReference type="InterPro" id="IPR010920">
    <property type="entry name" value="LSM_dom_sf"/>
</dbReference>
<keyword evidence="13" id="KW-1185">Reference proteome</keyword>
<dbReference type="GO" id="GO:0071470">
    <property type="term" value="P:cellular response to osmotic stress"/>
    <property type="evidence" value="ECO:0007669"/>
    <property type="project" value="InterPro"/>
</dbReference>
<dbReference type="EMBL" id="FRDF01000008">
    <property type="protein sequence ID" value="SHN57402.1"/>
    <property type="molecule type" value="Genomic_DNA"/>
</dbReference>
<feature type="transmembrane region" description="Helical" evidence="10">
    <location>
        <begin position="57"/>
        <end position="79"/>
    </location>
</feature>
<evidence type="ECO:0000256" key="9">
    <source>
        <dbReference type="ARBA" id="ARBA00093659"/>
    </source>
</evidence>
<dbReference type="STRING" id="198312.SAMN02745193_01630"/>
<dbReference type="RefSeq" id="WP_072674155.1">
    <property type="nucleotide sequence ID" value="NZ_FRDF01000008.1"/>
</dbReference>
<keyword evidence="6" id="KW-0346">Stress response</keyword>
<dbReference type="AlphaFoldDB" id="A0A1M7SGE0"/>
<dbReference type="InterPro" id="IPR023408">
    <property type="entry name" value="MscS_beta-dom_sf"/>
</dbReference>
<sequence length="405" mass="45085">MEQVAPFLAQQPAWLQSLIGLTVLTLAALAANYLLKHVILRAAAPWLDRKTRTIDKAVGWLATVVPLLIVSNGINLVPYLPATAREVVGNVAQTLIVLSVALAIAKTLTYLNELYERLPHARNRPIKGYLQVVKIIVLCGAALIVISILIDESPLLLLSGLGAITAVLLLVFKDTILSLVASVQLSTNDMLRVGDWIEMPGMNADGDVIDISLHTVKVQNFDKTITTIPTHRLVSDSYRNWRGMSEAGGRRIKRALPLDQNTIRFLTEDEVAALHRFRLLRPYLAEKQAEIAAWNGREVAGEENPVNRRRLTNIGSFRAYVLAYLQHHPRINAHFTLLVRQLPPGGQGLPLELYCFTDTTAWVEYESIQADIFDHMLAIMPEFHLRLFQEPTGVDFGNLAHAEPQ</sequence>
<gene>
    <name evidence="12" type="ORF">SAMN02745193_01630</name>
</gene>
<protein>
    <recommendedName>
        <fullName evidence="8">Mechanosensing system component YbdG</fullName>
    </recommendedName>
    <alternativeName>
        <fullName evidence="9">Mechanosensitive channel homolog YbdG</fullName>
    </alternativeName>
</protein>
<dbReference type="PANTHER" id="PTHR30414">
    <property type="entry name" value="MINICONDUCTANCE MECHANOSENSITIVE CHANNEL YBDG"/>
    <property type="match status" value="1"/>
</dbReference>
<feature type="domain" description="Mechanosensitive ion channel MscS" evidence="11">
    <location>
        <begin position="174"/>
        <end position="242"/>
    </location>
</feature>
<evidence type="ECO:0000256" key="10">
    <source>
        <dbReference type="SAM" id="Phobius"/>
    </source>
</evidence>
<dbReference type="GO" id="GO:0005886">
    <property type="term" value="C:plasma membrane"/>
    <property type="evidence" value="ECO:0007669"/>
    <property type="project" value="UniProtKB-SubCell"/>
</dbReference>
<evidence type="ECO:0000259" key="11">
    <source>
        <dbReference type="Pfam" id="PF00924"/>
    </source>
</evidence>
<keyword evidence="2" id="KW-1003">Cell membrane</keyword>
<evidence type="ECO:0000256" key="1">
    <source>
        <dbReference type="ARBA" id="ARBA00004429"/>
    </source>
</evidence>
<dbReference type="Gene3D" id="2.30.30.60">
    <property type="match status" value="1"/>
</dbReference>
<dbReference type="InterPro" id="IPR030192">
    <property type="entry name" value="YbdG"/>
</dbReference>
<keyword evidence="3" id="KW-0997">Cell inner membrane</keyword>
<dbReference type="FunFam" id="2.30.30.60:FF:000002">
    <property type="entry name" value="Mechanosensitive ion channel family protein"/>
    <property type="match status" value="1"/>
</dbReference>
<feature type="transmembrane region" description="Helical" evidence="10">
    <location>
        <begin position="132"/>
        <end position="150"/>
    </location>
</feature>
<evidence type="ECO:0000256" key="5">
    <source>
        <dbReference type="ARBA" id="ARBA00022989"/>
    </source>
</evidence>
<keyword evidence="7 10" id="KW-0472">Membrane</keyword>
<reference evidence="13" key="1">
    <citation type="submission" date="2016-12" db="EMBL/GenBank/DDBJ databases">
        <authorList>
            <person name="Varghese N."/>
            <person name="Submissions S."/>
        </authorList>
    </citation>
    <scope>NUCLEOTIDE SEQUENCE [LARGE SCALE GENOMIC DNA]</scope>
    <source>
        <strain evidence="13">DSM 11032</strain>
    </source>
</reference>
<evidence type="ECO:0000256" key="8">
    <source>
        <dbReference type="ARBA" id="ARBA00093630"/>
    </source>
</evidence>
<comment type="subcellular location">
    <subcellularLocation>
        <location evidence="1">Cell inner membrane</location>
        <topology evidence="1">Multi-pass membrane protein</topology>
    </subcellularLocation>
</comment>
<dbReference type="InterPro" id="IPR006685">
    <property type="entry name" value="MscS_channel_2nd"/>
</dbReference>
<feature type="transmembrane region" description="Helical" evidence="10">
    <location>
        <begin position="156"/>
        <end position="172"/>
    </location>
</feature>
<evidence type="ECO:0000313" key="12">
    <source>
        <dbReference type="EMBL" id="SHN57402.1"/>
    </source>
</evidence>
<dbReference type="OrthoDB" id="9814206at2"/>
<name>A0A1M7SGE0_9SPHN</name>
<dbReference type="PANTHER" id="PTHR30414:SF0">
    <property type="entry name" value="MINICONDUCTANCE MECHANOSENSITIVE CHANNEL YBDG"/>
    <property type="match status" value="1"/>
</dbReference>
<evidence type="ECO:0000313" key="13">
    <source>
        <dbReference type="Proteomes" id="UP000184391"/>
    </source>
</evidence>
<evidence type="ECO:0000256" key="3">
    <source>
        <dbReference type="ARBA" id="ARBA00022519"/>
    </source>
</evidence>